<evidence type="ECO:0000313" key="3">
    <source>
        <dbReference type="Proteomes" id="UP000008782"/>
    </source>
</evidence>
<organism evidence="3">
    <name type="scientific">Colletotrichum graminicola (strain M1.001 / M2 / FGSC 10212)</name>
    <name type="common">Maize anthracnose fungus</name>
    <name type="synonym">Glomerella graminicola</name>
    <dbReference type="NCBI Taxonomy" id="645133"/>
    <lineage>
        <taxon>Eukaryota</taxon>
        <taxon>Fungi</taxon>
        <taxon>Dikarya</taxon>
        <taxon>Ascomycota</taxon>
        <taxon>Pezizomycotina</taxon>
        <taxon>Sordariomycetes</taxon>
        <taxon>Hypocreomycetidae</taxon>
        <taxon>Glomerellales</taxon>
        <taxon>Glomerellaceae</taxon>
        <taxon>Colletotrichum</taxon>
        <taxon>Colletotrichum graminicola species complex</taxon>
    </lineage>
</organism>
<dbReference type="VEuPathDB" id="FungiDB:GLRG_04961"/>
<accession>E3QFY2</accession>
<dbReference type="EMBL" id="GG697346">
    <property type="protein sequence ID" value="EFQ29817.1"/>
    <property type="molecule type" value="Genomic_DNA"/>
</dbReference>
<dbReference type="HOGENOM" id="CLU_2291502_0_0_1"/>
<keyword evidence="1" id="KW-0472">Membrane</keyword>
<dbReference type="AlphaFoldDB" id="E3QFY2"/>
<evidence type="ECO:0000313" key="2">
    <source>
        <dbReference type="EMBL" id="EFQ29817.1"/>
    </source>
</evidence>
<keyword evidence="1" id="KW-0812">Transmembrane</keyword>
<reference evidence="3" key="1">
    <citation type="journal article" date="2012" name="Nat. Genet.">
        <title>Lifestyle transitions in plant pathogenic Colletotrichum fungi deciphered by genome and transcriptome analyses.</title>
        <authorList>
            <person name="O'Connell R.J."/>
            <person name="Thon M.R."/>
            <person name="Hacquard S."/>
            <person name="Amyotte S.G."/>
            <person name="Kleemann J."/>
            <person name="Torres M.F."/>
            <person name="Damm U."/>
            <person name="Buiate E.A."/>
            <person name="Epstein L."/>
            <person name="Alkan N."/>
            <person name="Altmueller J."/>
            <person name="Alvarado-Balderrama L."/>
            <person name="Bauser C.A."/>
            <person name="Becker C."/>
            <person name="Birren B.W."/>
            <person name="Chen Z."/>
            <person name="Choi J."/>
            <person name="Crouch J.A."/>
            <person name="Duvick J.P."/>
            <person name="Farman M.A."/>
            <person name="Gan P."/>
            <person name="Heiman D."/>
            <person name="Henrissat B."/>
            <person name="Howard R.J."/>
            <person name="Kabbage M."/>
            <person name="Koch C."/>
            <person name="Kracher B."/>
            <person name="Kubo Y."/>
            <person name="Law A.D."/>
            <person name="Lebrun M.-H."/>
            <person name="Lee Y.-H."/>
            <person name="Miyara I."/>
            <person name="Moore N."/>
            <person name="Neumann U."/>
            <person name="Nordstroem K."/>
            <person name="Panaccione D.G."/>
            <person name="Panstruga R."/>
            <person name="Place M."/>
            <person name="Proctor R.H."/>
            <person name="Prusky D."/>
            <person name="Rech G."/>
            <person name="Reinhardt R."/>
            <person name="Rollins J.A."/>
            <person name="Rounsley S."/>
            <person name="Schardl C.L."/>
            <person name="Schwartz D.C."/>
            <person name="Shenoy N."/>
            <person name="Shirasu K."/>
            <person name="Sikhakolli U.R."/>
            <person name="Stueber K."/>
            <person name="Sukno S.A."/>
            <person name="Sweigard J.A."/>
            <person name="Takano Y."/>
            <person name="Takahara H."/>
            <person name="Trail F."/>
            <person name="van der Does H.C."/>
            <person name="Voll L.M."/>
            <person name="Will I."/>
            <person name="Young S."/>
            <person name="Zeng Q."/>
            <person name="Zhang J."/>
            <person name="Zhou S."/>
            <person name="Dickman M.B."/>
            <person name="Schulze-Lefert P."/>
            <person name="Ver Loren van Themaat E."/>
            <person name="Ma L.-J."/>
            <person name="Vaillancourt L.J."/>
        </authorList>
    </citation>
    <scope>NUCLEOTIDE SEQUENCE [LARGE SCALE GENOMIC DNA]</scope>
    <source>
        <strain evidence="3">M1.001 / M2 / FGSC 10212</strain>
    </source>
</reference>
<name>E3QFY2_COLGM</name>
<proteinExistence type="predicted"/>
<evidence type="ECO:0000256" key="1">
    <source>
        <dbReference type="SAM" id="Phobius"/>
    </source>
</evidence>
<keyword evidence="1" id="KW-1133">Transmembrane helix</keyword>
<sequence length="101" mass="11724">MCWFSIFLVFCFLSFPLPLEYFRRRVRFIIKFPPFPSLLSIWPSCLIFSNITKNPSVLVYLRFQIGLACTTLHPLLSLSRHKHTYGFLYGWMGGSVVGVGE</sequence>
<keyword evidence="3" id="KW-1185">Reference proteome</keyword>
<feature type="transmembrane region" description="Helical" evidence="1">
    <location>
        <begin position="6"/>
        <end position="22"/>
    </location>
</feature>
<dbReference type="GeneID" id="24410326"/>
<dbReference type="Proteomes" id="UP000008782">
    <property type="component" value="Unassembled WGS sequence"/>
</dbReference>
<dbReference type="RefSeq" id="XP_008093837.1">
    <property type="nucleotide sequence ID" value="XM_008095646.1"/>
</dbReference>
<gene>
    <name evidence="2" type="ORF">GLRG_04961</name>
</gene>
<protein>
    <submittedName>
        <fullName evidence="2">Uncharacterized protein</fullName>
    </submittedName>
</protein>